<accession>A0A0K2V6M4</accession>
<feature type="transmembrane region" description="Helical" evidence="1">
    <location>
        <begin position="6"/>
        <end position="25"/>
    </location>
</feature>
<evidence type="ECO:0000256" key="1">
    <source>
        <dbReference type="SAM" id="Phobius"/>
    </source>
</evidence>
<feature type="non-terminal residue" evidence="2">
    <location>
        <position position="1"/>
    </location>
</feature>
<sequence length="71" mass="8181">CYYIIYVIVLGLYGESYITSLSLLYRTTFPTKRNRKSARNHLVVSQISQSYQPLFISNILPDNHCHIISSA</sequence>
<dbReference type="EMBL" id="HACA01028604">
    <property type="protein sequence ID" value="CDW45965.1"/>
    <property type="molecule type" value="Transcribed_RNA"/>
</dbReference>
<dbReference type="InterPro" id="IPR008929">
    <property type="entry name" value="Chondroitin_lyas"/>
</dbReference>
<dbReference type="SUPFAM" id="SSF48230">
    <property type="entry name" value="Chondroitin AC/alginate lyase"/>
    <property type="match status" value="1"/>
</dbReference>
<protein>
    <submittedName>
        <fullName evidence="2">Uncharacterized protein</fullName>
    </submittedName>
</protein>
<dbReference type="AlphaFoldDB" id="A0A0K2V6M4"/>
<keyword evidence="1" id="KW-0812">Transmembrane</keyword>
<name>A0A0K2V6M4_LEPSM</name>
<keyword evidence="1" id="KW-1133">Transmembrane helix</keyword>
<reference evidence="2" key="1">
    <citation type="submission" date="2014-05" db="EMBL/GenBank/DDBJ databases">
        <authorList>
            <person name="Chronopoulou M."/>
        </authorList>
    </citation>
    <scope>NUCLEOTIDE SEQUENCE</scope>
    <source>
        <tissue evidence="2">Whole organism</tissue>
    </source>
</reference>
<proteinExistence type="predicted"/>
<feature type="non-terminal residue" evidence="2">
    <location>
        <position position="71"/>
    </location>
</feature>
<organism evidence="2">
    <name type="scientific">Lepeophtheirus salmonis</name>
    <name type="common">Salmon louse</name>
    <name type="synonym">Caligus salmonis</name>
    <dbReference type="NCBI Taxonomy" id="72036"/>
    <lineage>
        <taxon>Eukaryota</taxon>
        <taxon>Metazoa</taxon>
        <taxon>Ecdysozoa</taxon>
        <taxon>Arthropoda</taxon>
        <taxon>Crustacea</taxon>
        <taxon>Multicrustacea</taxon>
        <taxon>Hexanauplia</taxon>
        <taxon>Copepoda</taxon>
        <taxon>Siphonostomatoida</taxon>
        <taxon>Caligidae</taxon>
        <taxon>Lepeophtheirus</taxon>
    </lineage>
</organism>
<evidence type="ECO:0000313" key="2">
    <source>
        <dbReference type="EMBL" id="CDW45965.1"/>
    </source>
</evidence>
<keyword evidence="1" id="KW-0472">Membrane</keyword>